<accession>A0A371FJG8</accession>
<feature type="compositionally biased region" description="Polar residues" evidence="1">
    <location>
        <begin position="104"/>
        <end position="119"/>
    </location>
</feature>
<dbReference type="AlphaFoldDB" id="A0A371FJG8"/>
<reference evidence="2" key="1">
    <citation type="submission" date="2018-05" db="EMBL/GenBank/DDBJ databases">
        <title>Draft genome of Mucuna pruriens seed.</title>
        <authorList>
            <person name="Nnadi N.E."/>
            <person name="Vos R."/>
            <person name="Hasami M.H."/>
            <person name="Devisetty U.K."/>
            <person name="Aguiy J.C."/>
        </authorList>
    </citation>
    <scope>NUCLEOTIDE SEQUENCE [LARGE SCALE GENOMIC DNA]</scope>
    <source>
        <strain evidence="2">JCA_2017</strain>
    </source>
</reference>
<name>A0A371FJG8_MUCPR</name>
<evidence type="ECO:0000256" key="1">
    <source>
        <dbReference type="SAM" id="MobiDB-lite"/>
    </source>
</evidence>
<keyword evidence="3" id="KW-1185">Reference proteome</keyword>
<feature type="compositionally biased region" description="Low complexity" evidence="1">
    <location>
        <begin position="120"/>
        <end position="130"/>
    </location>
</feature>
<dbReference type="PANTHER" id="PTHR33373:SF22">
    <property type="entry name" value="DUF4050 FAMILY PROTEIN"/>
    <property type="match status" value="1"/>
</dbReference>
<organism evidence="2 3">
    <name type="scientific">Mucuna pruriens</name>
    <name type="common">Velvet bean</name>
    <name type="synonym">Dolichos pruriens</name>
    <dbReference type="NCBI Taxonomy" id="157652"/>
    <lineage>
        <taxon>Eukaryota</taxon>
        <taxon>Viridiplantae</taxon>
        <taxon>Streptophyta</taxon>
        <taxon>Embryophyta</taxon>
        <taxon>Tracheophyta</taxon>
        <taxon>Spermatophyta</taxon>
        <taxon>Magnoliopsida</taxon>
        <taxon>eudicotyledons</taxon>
        <taxon>Gunneridae</taxon>
        <taxon>Pentapetalae</taxon>
        <taxon>rosids</taxon>
        <taxon>fabids</taxon>
        <taxon>Fabales</taxon>
        <taxon>Fabaceae</taxon>
        <taxon>Papilionoideae</taxon>
        <taxon>50 kb inversion clade</taxon>
        <taxon>NPAAA clade</taxon>
        <taxon>indigoferoid/millettioid clade</taxon>
        <taxon>Phaseoleae</taxon>
        <taxon>Mucuna</taxon>
    </lineage>
</organism>
<evidence type="ECO:0000313" key="2">
    <source>
        <dbReference type="EMBL" id="RDX78401.1"/>
    </source>
</evidence>
<dbReference type="PANTHER" id="PTHR33373">
    <property type="entry name" value="OS07G0479600 PROTEIN"/>
    <property type="match status" value="1"/>
</dbReference>
<dbReference type="OrthoDB" id="1896025at2759"/>
<gene>
    <name evidence="2" type="ORF">CR513_41323</name>
</gene>
<dbReference type="Proteomes" id="UP000257109">
    <property type="component" value="Unassembled WGS sequence"/>
</dbReference>
<evidence type="ECO:0000313" key="3">
    <source>
        <dbReference type="Proteomes" id="UP000257109"/>
    </source>
</evidence>
<dbReference type="EMBL" id="QJKJ01008878">
    <property type="protein sequence ID" value="RDX78401.1"/>
    <property type="molecule type" value="Genomic_DNA"/>
</dbReference>
<comment type="caution">
    <text evidence="2">The sequence shown here is derived from an EMBL/GenBank/DDBJ whole genome shotgun (WGS) entry which is preliminary data.</text>
</comment>
<proteinExistence type="predicted"/>
<dbReference type="STRING" id="157652.A0A371FJG8"/>
<feature type="region of interest" description="Disordered" evidence="1">
    <location>
        <begin position="104"/>
        <end position="130"/>
    </location>
</feature>
<feature type="non-terminal residue" evidence="2">
    <location>
        <position position="204"/>
    </location>
</feature>
<sequence length="204" mass="22530">MFSRGCLLAPLVRCFGKKTCCPSFFVFCGPWFHVLVLSAMDKLKLKCKGLFCNICCLGCCKRTPRMDITSKRLRTQDQTGTKEDGSQDFWSTSTFELDHSAGHSQRSISSTGLSNNLSDPQSSGGSQSGPPEFVNHGKFAVICSLSVKNLIYAGLLLWNQIRQEWVGNKRSASLPEIQEPRISSTATYDNLLGSNKPFPQPIPL</sequence>
<protein>
    <submittedName>
        <fullName evidence="2">Uncharacterized protein</fullName>
    </submittedName>
</protein>